<dbReference type="Proteomes" id="UP000275267">
    <property type="component" value="Unassembled WGS sequence"/>
</dbReference>
<comment type="similarity">
    <text evidence="6">Belongs to the major facilitator superfamily. Spinster (TC 2.A.1.49) family.</text>
</comment>
<feature type="domain" description="Major facilitator superfamily (MFS) profile" evidence="8">
    <location>
        <begin position="1"/>
        <end position="107"/>
    </location>
</feature>
<protein>
    <recommendedName>
        <fullName evidence="8">Major facilitator superfamily (MFS) profile domain-containing protein</fullName>
    </recommendedName>
</protein>
<gene>
    <name evidence="9" type="ORF">C2845_PM01G07910</name>
</gene>
<dbReference type="InterPro" id="IPR020846">
    <property type="entry name" value="MFS_dom"/>
</dbReference>
<dbReference type="STRING" id="4540.A0A3L6TJR2"/>
<comment type="subcellular location">
    <subcellularLocation>
        <location evidence="1">Membrane</location>
        <topology evidence="1">Multi-pass membrane protein</topology>
    </subcellularLocation>
</comment>
<evidence type="ECO:0000256" key="5">
    <source>
        <dbReference type="ARBA" id="ARBA00023136"/>
    </source>
</evidence>
<feature type="transmembrane region" description="Helical" evidence="7">
    <location>
        <begin position="56"/>
        <end position="74"/>
    </location>
</feature>
<dbReference type="InterPro" id="IPR011701">
    <property type="entry name" value="MFS"/>
</dbReference>
<dbReference type="GO" id="GO:0016020">
    <property type="term" value="C:membrane"/>
    <property type="evidence" value="ECO:0007669"/>
    <property type="project" value="UniProtKB-SubCell"/>
</dbReference>
<dbReference type="AlphaFoldDB" id="A0A3L6TJR2"/>
<keyword evidence="5 7" id="KW-0472">Membrane</keyword>
<evidence type="ECO:0000256" key="6">
    <source>
        <dbReference type="ARBA" id="ARBA00024338"/>
    </source>
</evidence>
<accession>A0A3L6TJR2</accession>
<reference evidence="10" key="1">
    <citation type="journal article" date="2019" name="Nat. Commun.">
        <title>The genome of broomcorn millet.</title>
        <authorList>
            <person name="Zou C."/>
            <person name="Miki D."/>
            <person name="Li D."/>
            <person name="Tang Q."/>
            <person name="Xiao L."/>
            <person name="Rajput S."/>
            <person name="Deng P."/>
            <person name="Jia W."/>
            <person name="Huang R."/>
            <person name="Zhang M."/>
            <person name="Sun Y."/>
            <person name="Hu J."/>
            <person name="Fu X."/>
            <person name="Schnable P.S."/>
            <person name="Li F."/>
            <person name="Zhang H."/>
            <person name="Feng B."/>
            <person name="Zhu X."/>
            <person name="Liu R."/>
            <person name="Schnable J.C."/>
            <person name="Zhu J.-K."/>
            <person name="Zhang H."/>
        </authorList>
    </citation>
    <scope>NUCLEOTIDE SEQUENCE [LARGE SCALE GENOMIC DNA]</scope>
</reference>
<evidence type="ECO:0000256" key="7">
    <source>
        <dbReference type="SAM" id="Phobius"/>
    </source>
</evidence>
<dbReference type="EMBL" id="PQIB02000001">
    <property type="protein sequence ID" value="RLN40430.1"/>
    <property type="molecule type" value="Genomic_DNA"/>
</dbReference>
<keyword evidence="4 7" id="KW-1133">Transmembrane helix</keyword>
<evidence type="ECO:0000313" key="9">
    <source>
        <dbReference type="EMBL" id="RLN40430.1"/>
    </source>
</evidence>
<evidence type="ECO:0000256" key="1">
    <source>
        <dbReference type="ARBA" id="ARBA00004141"/>
    </source>
</evidence>
<dbReference type="SUPFAM" id="SSF103473">
    <property type="entry name" value="MFS general substrate transporter"/>
    <property type="match status" value="1"/>
</dbReference>
<dbReference type="InterPro" id="IPR044770">
    <property type="entry name" value="MFS_spinster-like"/>
</dbReference>
<dbReference type="OrthoDB" id="440755at2759"/>
<dbReference type="Gene3D" id="1.20.1250.20">
    <property type="entry name" value="MFS general substrate transporter like domains"/>
    <property type="match status" value="1"/>
</dbReference>
<comment type="caution">
    <text evidence="9">The sequence shown here is derived from an EMBL/GenBank/DDBJ whole genome shotgun (WGS) entry which is preliminary data.</text>
</comment>
<keyword evidence="2" id="KW-0813">Transport</keyword>
<dbReference type="PANTHER" id="PTHR23505">
    <property type="entry name" value="SPINSTER"/>
    <property type="match status" value="1"/>
</dbReference>
<organism evidence="9 10">
    <name type="scientific">Panicum miliaceum</name>
    <name type="common">Proso millet</name>
    <name type="synonym">Broomcorn millet</name>
    <dbReference type="NCBI Taxonomy" id="4540"/>
    <lineage>
        <taxon>Eukaryota</taxon>
        <taxon>Viridiplantae</taxon>
        <taxon>Streptophyta</taxon>
        <taxon>Embryophyta</taxon>
        <taxon>Tracheophyta</taxon>
        <taxon>Spermatophyta</taxon>
        <taxon>Magnoliopsida</taxon>
        <taxon>Liliopsida</taxon>
        <taxon>Poales</taxon>
        <taxon>Poaceae</taxon>
        <taxon>PACMAD clade</taxon>
        <taxon>Panicoideae</taxon>
        <taxon>Panicodae</taxon>
        <taxon>Paniceae</taxon>
        <taxon>Panicinae</taxon>
        <taxon>Panicum</taxon>
        <taxon>Panicum sect. Panicum</taxon>
    </lineage>
</organism>
<keyword evidence="3 7" id="KW-0812">Transmembrane</keyword>
<evidence type="ECO:0000313" key="10">
    <source>
        <dbReference type="Proteomes" id="UP000275267"/>
    </source>
</evidence>
<sequence length="107" mass="11313">MPAIYSLVADYSDDATRGSAFGWISMAQSMGHVAGNYLGVLLAATSFLGVPGWRLAFYALALAGASAHAGCSAVSRRLTRRRLCGRGQRRRWAHSLAGRLGSGGIEK</sequence>
<proteinExistence type="inferred from homology"/>
<dbReference type="PANTHER" id="PTHR23505:SF59">
    <property type="entry name" value="MAJOR FACILITATOR SUPERFAMILY PROTEIN"/>
    <property type="match status" value="1"/>
</dbReference>
<dbReference type="InterPro" id="IPR036259">
    <property type="entry name" value="MFS_trans_sf"/>
</dbReference>
<keyword evidence="10" id="KW-1185">Reference proteome</keyword>
<dbReference type="Pfam" id="PF07690">
    <property type="entry name" value="MFS_1"/>
    <property type="match status" value="1"/>
</dbReference>
<evidence type="ECO:0000259" key="8">
    <source>
        <dbReference type="PROSITE" id="PS50850"/>
    </source>
</evidence>
<evidence type="ECO:0000256" key="3">
    <source>
        <dbReference type="ARBA" id="ARBA00022692"/>
    </source>
</evidence>
<dbReference type="PROSITE" id="PS50850">
    <property type="entry name" value="MFS"/>
    <property type="match status" value="1"/>
</dbReference>
<evidence type="ECO:0000256" key="2">
    <source>
        <dbReference type="ARBA" id="ARBA00022448"/>
    </source>
</evidence>
<evidence type="ECO:0000256" key="4">
    <source>
        <dbReference type="ARBA" id="ARBA00022989"/>
    </source>
</evidence>
<name>A0A3L6TJR2_PANMI</name>
<dbReference type="GO" id="GO:0022857">
    <property type="term" value="F:transmembrane transporter activity"/>
    <property type="evidence" value="ECO:0007669"/>
    <property type="project" value="InterPro"/>
</dbReference>